<name>A0A917MHX6_9HYPH</name>
<proteinExistence type="predicted"/>
<dbReference type="PRINTS" id="PR00368">
    <property type="entry name" value="FADPNR"/>
</dbReference>
<dbReference type="EMBL" id="BMES01000001">
    <property type="protein sequence ID" value="GGH17724.1"/>
    <property type="molecule type" value="Genomic_DNA"/>
</dbReference>
<dbReference type="InterPro" id="IPR010918">
    <property type="entry name" value="PurM-like_C_dom"/>
</dbReference>
<dbReference type="Pfam" id="PF07992">
    <property type="entry name" value="Pyr_redox_2"/>
    <property type="match status" value="1"/>
</dbReference>
<evidence type="ECO:0000313" key="10">
    <source>
        <dbReference type="Proteomes" id="UP000603912"/>
    </source>
</evidence>
<dbReference type="GO" id="GO:0005524">
    <property type="term" value="F:ATP binding"/>
    <property type="evidence" value="ECO:0007669"/>
    <property type="project" value="UniProtKB-KW"/>
</dbReference>
<keyword evidence="4" id="KW-0067">ATP-binding</keyword>
<evidence type="ECO:0000256" key="1">
    <source>
        <dbReference type="ARBA" id="ARBA00022679"/>
    </source>
</evidence>
<organism evidence="9 10">
    <name type="scientific">Alsobacter metallidurans</name>
    <dbReference type="NCBI Taxonomy" id="340221"/>
    <lineage>
        <taxon>Bacteria</taxon>
        <taxon>Pseudomonadati</taxon>
        <taxon>Pseudomonadota</taxon>
        <taxon>Alphaproteobacteria</taxon>
        <taxon>Hyphomicrobiales</taxon>
        <taxon>Alsobacteraceae</taxon>
        <taxon>Alsobacter</taxon>
    </lineage>
</organism>
<evidence type="ECO:0008006" key="11">
    <source>
        <dbReference type="Google" id="ProtNLM"/>
    </source>
</evidence>
<keyword evidence="1" id="KW-0808">Transferase</keyword>
<evidence type="ECO:0000256" key="3">
    <source>
        <dbReference type="ARBA" id="ARBA00022777"/>
    </source>
</evidence>
<dbReference type="PANTHER" id="PTHR10256:SF0">
    <property type="entry name" value="INACTIVE SELENIDE, WATER DIKINASE-LIKE PROTEIN-RELATED"/>
    <property type="match status" value="1"/>
</dbReference>
<evidence type="ECO:0000256" key="4">
    <source>
        <dbReference type="ARBA" id="ARBA00022840"/>
    </source>
</evidence>
<evidence type="ECO:0000256" key="2">
    <source>
        <dbReference type="ARBA" id="ARBA00022741"/>
    </source>
</evidence>
<dbReference type="InterPro" id="IPR004536">
    <property type="entry name" value="SPS/SelD"/>
</dbReference>
<keyword evidence="3" id="KW-0418">Kinase</keyword>
<dbReference type="Gene3D" id="3.30.1330.10">
    <property type="entry name" value="PurM-like, N-terminal domain"/>
    <property type="match status" value="1"/>
</dbReference>
<dbReference type="PANTHER" id="PTHR10256">
    <property type="entry name" value="SELENIDE, WATER DIKINASE"/>
    <property type="match status" value="1"/>
</dbReference>
<dbReference type="Proteomes" id="UP000603912">
    <property type="component" value="Unassembled WGS sequence"/>
</dbReference>
<keyword evidence="2" id="KW-0547">Nucleotide-binding</keyword>
<dbReference type="GO" id="GO:0005737">
    <property type="term" value="C:cytoplasm"/>
    <property type="evidence" value="ECO:0007669"/>
    <property type="project" value="TreeGrafter"/>
</dbReference>
<dbReference type="InterPro" id="IPR036188">
    <property type="entry name" value="FAD/NAD-bd_sf"/>
</dbReference>
<evidence type="ECO:0000313" key="9">
    <source>
        <dbReference type="EMBL" id="GGH17724.1"/>
    </source>
</evidence>
<dbReference type="GO" id="GO:0004756">
    <property type="term" value="F:selenide, water dikinase activity"/>
    <property type="evidence" value="ECO:0007669"/>
    <property type="project" value="TreeGrafter"/>
</dbReference>
<dbReference type="SUPFAM" id="SSF56042">
    <property type="entry name" value="PurM C-terminal domain-like"/>
    <property type="match status" value="1"/>
</dbReference>
<dbReference type="InterPro" id="IPR023753">
    <property type="entry name" value="FAD/NAD-binding_dom"/>
</dbReference>
<dbReference type="SUPFAM" id="SSF51905">
    <property type="entry name" value="FAD/NAD(P)-binding domain"/>
    <property type="match status" value="2"/>
</dbReference>
<evidence type="ECO:0000259" key="7">
    <source>
        <dbReference type="Pfam" id="PF02769"/>
    </source>
</evidence>
<reference evidence="9" key="1">
    <citation type="journal article" date="2014" name="Int. J. Syst. Evol. Microbiol.">
        <title>Complete genome sequence of Corynebacterium casei LMG S-19264T (=DSM 44701T), isolated from a smear-ripened cheese.</title>
        <authorList>
            <consortium name="US DOE Joint Genome Institute (JGI-PGF)"/>
            <person name="Walter F."/>
            <person name="Albersmeier A."/>
            <person name="Kalinowski J."/>
            <person name="Ruckert C."/>
        </authorList>
    </citation>
    <scope>NUCLEOTIDE SEQUENCE</scope>
    <source>
        <strain evidence="9">CGMCC 1.12214</strain>
    </source>
</reference>
<dbReference type="Gene3D" id="3.50.50.100">
    <property type="match status" value="1"/>
</dbReference>
<dbReference type="AlphaFoldDB" id="A0A917MHX6"/>
<keyword evidence="10" id="KW-1185">Reference proteome</keyword>
<reference evidence="9" key="2">
    <citation type="submission" date="2020-09" db="EMBL/GenBank/DDBJ databases">
        <authorList>
            <person name="Sun Q."/>
            <person name="Zhou Y."/>
        </authorList>
    </citation>
    <scope>NUCLEOTIDE SEQUENCE</scope>
    <source>
        <strain evidence="9">CGMCC 1.12214</strain>
    </source>
</reference>
<feature type="domain" description="FAD/NAD(P)-binding" evidence="8">
    <location>
        <begin position="11"/>
        <end position="317"/>
    </location>
</feature>
<comment type="caution">
    <text evidence="9">The sequence shown here is derived from an EMBL/GenBank/DDBJ whole genome shotgun (WGS) entry which is preliminary data.</text>
</comment>
<sequence>MTPNKHPVTTDVVLVGAGHAHVAVLRMAAMKPVPGVRYTLVTREVHTPYSGMLPGLVAGIYGFDDAHIDTGPLCRMAGARLFGDEAIGIDLAGRRVICRDRPPVPFDLLSLDIGSSPNTGDIPGADQHAIAVKPIDRFLAAFEALRARVLAAGGARRFAMVGGGAGGVELLLAVQARLRQDVAVAGLDPNRLSFTLVSRGDDILEAFPESFRRKVAGVLKERGISVRTGAAVAAVSTGAVTLSSGETLAADDVLWTTQAAAPAWLRETGLALDERGFVRVGPTLESVSHPGVFAAGDIAAFEARSLPKSGVYAVRAGPVLAGNLRRAAAGKAGAPFRPQREAMYLLATADGRAVGSRNGFTFAGRWVWRWKNRIDRKFMDRFNNLPQMPERESTTDGAFAMRCGGCGAKVGASVLTGALADLRPHRRPEIVLGLDAPDDAALLDRGGPELEIQTVDFFRAPVDDPWTFGRVAANHALSDVYAMGGEPVSALAIVTLPPASERALRADLGALMAGANAALAEAGCALVGGHTGEGAELALGFAVTGSLARGRALAKAGARPGDALVLTKALGTGALLAADMRGRAKARHVQAALAQMTHSNAQAARILCAHAHALTDITGFGLVGHLGEMLRASGVGAELWPERVPALEGAREALAQGVASTLQPENLRQRTALHVPALAERNPLLFDPQTSGGLLAAMPAEAAAGCVEALRAAGYAAAAIIGRIGEPGAPLISLADDPPSGLVGGAELGRDG</sequence>
<evidence type="ECO:0000259" key="6">
    <source>
        <dbReference type="Pfam" id="PF00586"/>
    </source>
</evidence>
<feature type="domain" description="PurM-like N-terminal" evidence="6">
    <location>
        <begin position="438"/>
        <end position="545"/>
    </location>
</feature>
<dbReference type="RefSeq" id="WP_188517412.1">
    <property type="nucleotide sequence ID" value="NZ_BMES01000001.1"/>
</dbReference>
<protein>
    <recommendedName>
        <fullName evidence="11">Selenide, water dikinase</fullName>
    </recommendedName>
</protein>
<dbReference type="SUPFAM" id="SSF55326">
    <property type="entry name" value="PurM N-terminal domain-like"/>
    <property type="match status" value="1"/>
</dbReference>
<dbReference type="PRINTS" id="PR00469">
    <property type="entry name" value="PNDRDTASEII"/>
</dbReference>
<feature type="domain" description="PurM-like C-terminal" evidence="7">
    <location>
        <begin position="559"/>
        <end position="726"/>
    </location>
</feature>
<dbReference type="GO" id="GO:0016260">
    <property type="term" value="P:selenocysteine biosynthetic process"/>
    <property type="evidence" value="ECO:0007669"/>
    <property type="project" value="TreeGrafter"/>
</dbReference>
<dbReference type="InterPro" id="IPR036921">
    <property type="entry name" value="PurM-like_N_sf"/>
</dbReference>
<dbReference type="CDD" id="cd02195">
    <property type="entry name" value="SelD"/>
    <property type="match status" value="1"/>
</dbReference>
<keyword evidence="5" id="KW-0711">Selenium</keyword>
<dbReference type="Pfam" id="PF02769">
    <property type="entry name" value="AIRS_C"/>
    <property type="match status" value="1"/>
</dbReference>
<dbReference type="Pfam" id="PF00586">
    <property type="entry name" value="AIRS"/>
    <property type="match status" value="1"/>
</dbReference>
<dbReference type="NCBIfam" id="TIGR00476">
    <property type="entry name" value="selD"/>
    <property type="match status" value="1"/>
</dbReference>
<evidence type="ECO:0000256" key="5">
    <source>
        <dbReference type="ARBA" id="ARBA00023266"/>
    </source>
</evidence>
<dbReference type="GO" id="GO:0016491">
    <property type="term" value="F:oxidoreductase activity"/>
    <property type="evidence" value="ECO:0007669"/>
    <property type="project" value="InterPro"/>
</dbReference>
<dbReference type="Gene3D" id="3.90.650.10">
    <property type="entry name" value="PurM-like C-terminal domain"/>
    <property type="match status" value="1"/>
</dbReference>
<dbReference type="InterPro" id="IPR017584">
    <property type="entry name" value="Pyridine_nucleo_diS_OxRdtase_N"/>
</dbReference>
<dbReference type="InterPro" id="IPR016188">
    <property type="entry name" value="PurM-like_N"/>
</dbReference>
<evidence type="ECO:0000259" key="8">
    <source>
        <dbReference type="Pfam" id="PF07992"/>
    </source>
</evidence>
<accession>A0A917MHX6</accession>
<dbReference type="InterPro" id="IPR036676">
    <property type="entry name" value="PurM-like_C_sf"/>
</dbReference>
<gene>
    <name evidence="9" type="ORF">GCM10007036_19390</name>
</gene>
<dbReference type="NCBIfam" id="TIGR03169">
    <property type="entry name" value="Nterm_to_SelD"/>
    <property type="match status" value="1"/>
</dbReference>